<keyword evidence="1" id="KW-0812">Transmembrane</keyword>
<proteinExistence type="predicted"/>
<keyword evidence="1" id="KW-1133">Transmembrane helix</keyword>
<sequence>MRDIVYLYYAAIVVATLGFLTFYAEPPRRPTAAECGVAEISPDMSPQDRAVCRQLRQLRHRT</sequence>
<gene>
    <name evidence="2" type="ORF">UFOVP682_45</name>
</gene>
<protein>
    <submittedName>
        <fullName evidence="2">Uncharacterized protein</fullName>
    </submittedName>
</protein>
<organism evidence="2">
    <name type="scientific">uncultured Caudovirales phage</name>
    <dbReference type="NCBI Taxonomy" id="2100421"/>
    <lineage>
        <taxon>Viruses</taxon>
        <taxon>Duplodnaviria</taxon>
        <taxon>Heunggongvirae</taxon>
        <taxon>Uroviricota</taxon>
        <taxon>Caudoviricetes</taxon>
        <taxon>Peduoviridae</taxon>
        <taxon>Maltschvirus</taxon>
        <taxon>Maltschvirus maltsch</taxon>
    </lineage>
</organism>
<evidence type="ECO:0000313" key="2">
    <source>
        <dbReference type="EMBL" id="CAB4157710.1"/>
    </source>
</evidence>
<keyword evidence="1" id="KW-0472">Membrane</keyword>
<name>A0A6J5ND90_9CAUD</name>
<dbReference type="EMBL" id="LR796661">
    <property type="protein sequence ID" value="CAB4157710.1"/>
    <property type="molecule type" value="Genomic_DNA"/>
</dbReference>
<accession>A0A6J5ND90</accession>
<reference evidence="2" key="1">
    <citation type="submission" date="2020-04" db="EMBL/GenBank/DDBJ databases">
        <authorList>
            <person name="Chiriac C."/>
            <person name="Salcher M."/>
            <person name="Ghai R."/>
            <person name="Kavagutti S V."/>
        </authorList>
    </citation>
    <scope>NUCLEOTIDE SEQUENCE</scope>
</reference>
<feature type="transmembrane region" description="Helical" evidence="1">
    <location>
        <begin position="6"/>
        <end position="24"/>
    </location>
</feature>
<evidence type="ECO:0000256" key="1">
    <source>
        <dbReference type="SAM" id="Phobius"/>
    </source>
</evidence>